<organism evidence="4 5">
    <name type="scientific">Amanita thiersii Skay4041</name>
    <dbReference type="NCBI Taxonomy" id="703135"/>
    <lineage>
        <taxon>Eukaryota</taxon>
        <taxon>Fungi</taxon>
        <taxon>Dikarya</taxon>
        <taxon>Basidiomycota</taxon>
        <taxon>Agaricomycotina</taxon>
        <taxon>Agaricomycetes</taxon>
        <taxon>Agaricomycetidae</taxon>
        <taxon>Agaricales</taxon>
        <taxon>Pluteineae</taxon>
        <taxon>Amanitaceae</taxon>
        <taxon>Amanita</taxon>
    </lineage>
</organism>
<sequence length="322" mass="34136">MATSINTKLTRLLGINSPIICAPMANVTGGNLAAQVFLGGGFGFLAAGYDTSDKLAHEISIARAVLNRSSSTILPIGIGFLGWQLDKSPSHGNEMLSVALESRVQAIWLAFGQNLGPYIQYIRDYEANGDFTLKPLIFIQVSSVEDAVMALDQWHPDVLVVQGIEAGGHGHSKALPLLTLLSLTLSKMSPDSPPVLAAGGLATGAQVASMLALGASGVVLGTRFLLSPESSYTDTQRRALINASSNDTVRTMAFDYARNTLGWPLGVDGRALRNHDDPQRTLIWAGTGVGLMNEQKAAKDTVKELHEECVSHIRALAGSLCS</sequence>
<keyword evidence="5" id="KW-1185">Reference proteome</keyword>
<evidence type="ECO:0000256" key="3">
    <source>
        <dbReference type="ARBA" id="ARBA00023002"/>
    </source>
</evidence>
<dbReference type="OrthoDB" id="2349068at2759"/>
<proteinExistence type="predicted"/>
<reference evidence="4 5" key="1">
    <citation type="submission" date="2014-02" db="EMBL/GenBank/DDBJ databases">
        <title>Transposable element dynamics among asymbiotic and ectomycorrhizal Amanita fungi.</title>
        <authorList>
            <consortium name="DOE Joint Genome Institute"/>
            <person name="Hess J."/>
            <person name="Skrede I."/>
            <person name="Wolfe B."/>
            <person name="LaButti K."/>
            <person name="Ohm R.A."/>
            <person name="Grigoriev I.V."/>
            <person name="Pringle A."/>
        </authorList>
    </citation>
    <scope>NUCLEOTIDE SEQUENCE [LARGE SCALE GENOMIC DNA]</scope>
    <source>
        <strain evidence="4 5">SKay4041</strain>
    </source>
</reference>
<protein>
    <submittedName>
        <fullName evidence="4">Uncharacterized protein</fullName>
    </submittedName>
</protein>
<dbReference type="EMBL" id="KZ301983">
    <property type="protein sequence ID" value="PFH51880.1"/>
    <property type="molecule type" value="Genomic_DNA"/>
</dbReference>
<dbReference type="GO" id="GO:0018580">
    <property type="term" value="F:nitronate monooxygenase activity"/>
    <property type="evidence" value="ECO:0007669"/>
    <property type="project" value="InterPro"/>
</dbReference>
<dbReference type="SUPFAM" id="SSF51412">
    <property type="entry name" value="Inosine monophosphate dehydrogenase (IMPDH)"/>
    <property type="match status" value="1"/>
</dbReference>
<evidence type="ECO:0000313" key="4">
    <source>
        <dbReference type="EMBL" id="PFH51880.1"/>
    </source>
</evidence>
<keyword evidence="2" id="KW-0288">FMN</keyword>
<accession>A0A2A9NVW4</accession>
<dbReference type="Proteomes" id="UP000242287">
    <property type="component" value="Unassembled WGS sequence"/>
</dbReference>
<dbReference type="Gene3D" id="3.20.20.70">
    <property type="entry name" value="Aldolase class I"/>
    <property type="match status" value="1"/>
</dbReference>
<dbReference type="STRING" id="703135.A0A2A9NVW4"/>
<dbReference type="InterPro" id="IPR013785">
    <property type="entry name" value="Aldolase_TIM"/>
</dbReference>
<keyword evidence="3" id="KW-0560">Oxidoreductase</keyword>
<dbReference type="CDD" id="cd04730">
    <property type="entry name" value="NPD_like"/>
    <property type="match status" value="1"/>
</dbReference>
<evidence type="ECO:0000313" key="5">
    <source>
        <dbReference type="Proteomes" id="UP000242287"/>
    </source>
</evidence>
<dbReference type="AlphaFoldDB" id="A0A2A9NVW4"/>
<dbReference type="PANTHER" id="PTHR32332">
    <property type="entry name" value="2-NITROPROPANE DIOXYGENASE"/>
    <property type="match status" value="1"/>
</dbReference>
<gene>
    <name evidence="4" type="ORF">AMATHDRAFT_74580</name>
</gene>
<evidence type="ECO:0000256" key="1">
    <source>
        <dbReference type="ARBA" id="ARBA00022630"/>
    </source>
</evidence>
<keyword evidence="1" id="KW-0285">Flavoprotein</keyword>
<name>A0A2A9NVW4_9AGAR</name>
<dbReference type="Pfam" id="PF03060">
    <property type="entry name" value="NMO"/>
    <property type="match status" value="1"/>
</dbReference>
<dbReference type="InterPro" id="IPR004136">
    <property type="entry name" value="NMO"/>
</dbReference>
<evidence type="ECO:0000256" key="2">
    <source>
        <dbReference type="ARBA" id="ARBA00022643"/>
    </source>
</evidence>
<dbReference type="PANTHER" id="PTHR32332:SF31">
    <property type="entry name" value="2-NITROPROPANE DIOXYGENASE FAMILY, PUTATIVE (AFU_ORTHOLOGUE AFUA_2G09850)-RELATED"/>
    <property type="match status" value="1"/>
</dbReference>